<keyword evidence="1" id="KW-0489">Methyltransferase</keyword>
<comment type="caution">
    <text evidence="4">The sequence shown here is derived from an EMBL/GenBank/DDBJ whole genome shotgun (WGS) entry which is preliminary data.</text>
</comment>
<dbReference type="InterPro" id="IPR001525">
    <property type="entry name" value="C5_MeTfrase"/>
</dbReference>
<sequence length="51" mass="5589">MNTLELFAGIGGLSLGLERAGMTVVGQVEINPFCRSVLARHWPEVPRHDDV</sequence>
<keyword evidence="2" id="KW-0808">Transferase</keyword>
<evidence type="ECO:0000256" key="3">
    <source>
        <dbReference type="ARBA" id="ARBA00022747"/>
    </source>
</evidence>
<evidence type="ECO:0000256" key="2">
    <source>
        <dbReference type="ARBA" id="ARBA00022679"/>
    </source>
</evidence>
<dbReference type="EMBL" id="SMKE01001110">
    <property type="protein sequence ID" value="TDB80192.1"/>
    <property type="molecule type" value="Genomic_DNA"/>
</dbReference>
<evidence type="ECO:0000256" key="1">
    <source>
        <dbReference type="ARBA" id="ARBA00022603"/>
    </source>
</evidence>
<protein>
    <submittedName>
        <fullName evidence="4">DNA (Cytosine-5-)-methyltransferase</fullName>
    </submittedName>
</protein>
<evidence type="ECO:0000313" key="4">
    <source>
        <dbReference type="EMBL" id="TDB80192.1"/>
    </source>
</evidence>
<dbReference type="InterPro" id="IPR029063">
    <property type="entry name" value="SAM-dependent_MTases_sf"/>
</dbReference>
<name>A0ABY2DBW6_9ACTN</name>
<organism evidence="4 5">
    <name type="scientific">Micromonospora fluostatini</name>
    <dbReference type="NCBI Taxonomy" id="1629071"/>
    <lineage>
        <taxon>Bacteria</taxon>
        <taxon>Bacillati</taxon>
        <taxon>Actinomycetota</taxon>
        <taxon>Actinomycetes</taxon>
        <taxon>Micromonosporales</taxon>
        <taxon>Micromonosporaceae</taxon>
        <taxon>Micromonospora</taxon>
    </lineage>
</organism>
<dbReference type="SUPFAM" id="SSF53335">
    <property type="entry name" value="S-adenosyl-L-methionine-dependent methyltransferases"/>
    <property type="match status" value="1"/>
</dbReference>
<proteinExistence type="predicted"/>
<evidence type="ECO:0000313" key="5">
    <source>
        <dbReference type="Proteomes" id="UP000295626"/>
    </source>
</evidence>
<dbReference type="Pfam" id="PF00145">
    <property type="entry name" value="DNA_methylase"/>
    <property type="match status" value="1"/>
</dbReference>
<reference evidence="4 5" key="1">
    <citation type="submission" date="2019-02" db="EMBL/GenBank/DDBJ databases">
        <title>Draft genome sequences of novel Actinobacteria.</title>
        <authorList>
            <person name="Sahin N."/>
            <person name="Ay H."/>
            <person name="Saygin H."/>
        </authorList>
    </citation>
    <scope>NUCLEOTIDE SEQUENCE [LARGE SCALE GENOMIC DNA]</scope>
    <source>
        <strain evidence="4 5">JCM 30529</strain>
    </source>
</reference>
<keyword evidence="3" id="KW-0680">Restriction system</keyword>
<dbReference type="Gene3D" id="3.40.50.150">
    <property type="entry name" value="Vaccinia Virus protein VP39"/>
    <property type="match status" value="1"/>
</dbReference>
<keyword evidence="5" id="KW-1185">Reference proteome</keyword>
<gene>
    <name evidence="4" type="ORF">E1091_19335</name>
</gene>
<feature type="non-terminal residue" evidence="4">
    <location>
        <position position="51"/>
    </location>
</feature>
<dbReference type="Proteomes" id="UP000295626">
    <property type="component" value="Unassembled WGS sequence"/>
</dbReference>
<accession>A0ABY2DBW6</accession>